<dbReference type="Gene3D" id="1.20.1280.70">
    <property type="entry name" value="Exonuclease ExoI, domain 3"/>
    <property type="match status" value="1"/>
</dbReference>
<feature type="binding site" evidence="14">
    <location>
        <position position="159"/>
    </location>
    <ligand>
        <name>substrate</name>
    </ligand>
</feature>
<keyword evidence="8 13" id="KW-0269">Exonuclease</keyword>
<dbReference type="PIRSF" id="PIRSF000977">
    <property type="entry name" value="Exodeoxyribonuclease_I"/>
    <property type="match status" value="1"/>
</dbReference>
<dbReference type="Pfam" id="PF00929">
    <property type="entry name" value="RNase_T"/>
    <property type="match status" value="1"/>
</dbReference>
<organism evidence="18 19">
    <name type="scientific">Parendozoicomonas haliclonae</name>
    <dbReference type="NCBI Taxonomy" id="1960125"/>
    <lineage>
        <taxon>Bacteria</taxon>
        <taxon>Pseudomonadati</taxon>
        <taxon>Pseudomonadota</taxon>
        <taxon>Gammaproteobacteria</taxon>
        <taxon>Oceanospirillales</taxon>
        <taxon>Endozoicomonadaceae</taxon>
        <taxon>Parendozoicomonas</taxon>
    </lineage>
</organism>
<dbReference type="PROSITE" id="PS51785">
    <property type="entry name" value="EXOI_C"/>
    <property type="match status" value="1"/>
</dbReference>
<evidence type="ECO:0000256" key="10">
    <source>
        <dbReference type="ARBA" id="ARBA00023125"/>
    </source>
</evidence>
<dbReference type="GO" id="GO:0003677">
    <property type="term" value="F:DNA binding"/>
    <property type="evidence" value="ECO:0007669"/>
    <property type="project" value="UniProtKB-KW"/>
</dbReference>
<dbReference type="GO" id="GO:0046872">
    <property type="term" value="F:metal ion binding"/>
    <property type="evidence" value="ECO:0007669"/>
    <property type="project" value="UniProtKB-KW"/>
</dbReference>
<keyword evidence="5 15" id="KW-0479">Metal-binding</keyword>
<keyword evidence="6 13" id="KW-0227">DNA damage</keyword>
<dbReference type="Proteomes" id="UP000196573">
    <property type="component" value="Unassembled WGS sequence"/>
</dbReference>
<evidence type="ECO:0000256" key="1">
    <source>
        <dbReference type="ARBA" id="ARBA00000563"/>
    </source>
</evidence>
<evidence type="ECO:0000256" key="6">
    <source>
        <dbReference type="ARBA" id="ARBA00022763"/>
    </source>
</evidence>
<keyword evidence="10" id="KW-0238">DNA-binding</keyword>
<evidence type="ECO:0000256" key="9">
    <source>
        <dbReference type="ARBA" id="ARBA00022842"/>
    </source>
</evidence>
<keyword evidence="7 13" id="KW-0378">Hydrolase</keyword>
<feature type="domain" description="ExoI SH3-like" evidence="16">
    <location>
        <begin position="196"/>
        <end position="358"/>
    </location>
</feature>
<dbReference type="Gene3D" id="3.30.420.10">
    <property type="entry name" value="Ribonuclease H-like superfamily/Ribonuclease H"/>
    <property type="match status" value="1"/>
</dbReference>
<evidence type="ECO:0000256" key="14">
    <source>
        <dbReference type="PIRSR" id="PIRSR000977-1"/>
    </source>
</evidence>
<evidence type="ECO:0000256" key="5">
    <source>
        <dbReference type="ARBA" id="ARBA00022723"/>
    </source>
</evidence>
<dbReference type="RefSeq" id="WP_242667261.1">
    <property type="nucleotide sequence ID" value="NZ_CBCSCN010000009.1"/>
</dbReference>
<comment type="catalytic activity">
    <reaction evidence="1 13">
        <text>Exonucleolytic cleavage in the 3'- to 5'-direction to yield nucleoside 5'-phosphates.</text>
        <dbReference type="EC" id="3.1.11.1"/>
    </reaction>
</comment>
<dbReference type="SUPFAM" id="SSF53098">
    <property type="entry name" value="Ribonuclease H-like"/>
    <property type="match status" value="1"/>
</dbReference>
<dbReference type="CDD" id="cd06138">
    <property type="entry name" value="ExoI_N"/>
    <property type="match status" value="1"/>
</dbReference>
<feature type="binding site" evidence="15">
    <location>
        <position position="9"/>
    </location>
    <ligand>
        <name>Mg(2+)</name>
        <dbReference type="ChEBI" id="CHEBI:18420"/>
        <label>1</label>
    </ligand>
</feature>
<dbReference type="InterPro" id="IPR012337">
    <property type="entry name" value="RNaseH-like_sf"/>
</dbReference>
<dbReference type="FunFam" id="3.30.420.10:FF:000033">
    <property type="entry name" value="Exodeoxyribonuclease I"/>
    <property type="match status" value="1"/>
</dbReference>
<evidence type="ECO:0000256" key="13">
    <source>
        <dbReference type="PIRNR" id="PIRNR000977"/>
    </source>
</evidence>
<dbReference type="InterPro" id="IPR023607">
    <property type="entry name" value="Exodeoxyribonuclease_I"/>
</dbReference>
<dbReference type="SMART" id="SM00479">
    <property type="entry name" value="EXOIII"/>
    <property type="match status" value="1"/>
</dbReference>
<name>A0A1X7AHW3_9GAMM</name>
<evidence type="ECO:0000256" key="3">
    <source>
        <dbReference type="ARBA" id="ARBA00019900"/>
    </source>
</evidence>
<reference evidence="18 19" key="1">
    <citation type="submission" date="2017-03" db="EMBL/GenBank/DDBJ databases">
        <authorList>
            <person name="Afonso C.L."/>
            <person name="Miller P.J."/>
            <person name="Scott M.A."/>
            <person name="Spackman E."/>
            <person name="Goraichik I."/>
            <person name="Dimitrov K.M."/>
            <person name="Suarez D.L."/>
            <person name="Swayne D.E."/>
        </authorList>
    </citation>
    <scope>NUCLEOTIDE SEQUENCE [LARGE SCALE GENOMIC DNA]</scope>
    <source>
        <strain evidence="18">SB41UT1</strain>
    </source>
</reference>
<dbReference type="InterPro" id="IPR038649">
    <property type="entry name" value="EXOI_SH3_sf"/>
</dbReference>
<dbReference type="Gene3D" id="1.10.287.1240">
    <property type="match status" value="1"/>
</dbReference>
<evidence type="ECO:0000256" key="4">
    <source>
        <dbReference type="ARBA" id="ARBA00022722"/>
    </source>
</evidence>
<evidence type="ECO:0000256" key="7">
    <source>
        <dbReference type="ARBA" id="ARBA00022801"/>
    </source>
</evidence>
<dbReference type="PANTHER" id="PTHR11046:SF11">
    <property type="entry name" value="EXODEOXYRIBONUCLEASE I"/>
    <property type="match status" value="1"/>
</dbReference>
<dbReference type="Gene3D" id="3.30.1520.20">
    <property type="entry name" value="Exonuclease ExoI, domain 2"/>
    <property type="match status" value="1"/>
</dbReference>
<keyword evidence="4 13" id="KW-0540">Nuclease</keyword>
<dbReference type="AlphaFoldDB" id="A0A1X7AHW3"/>
<dbReference type="PROSITE" id="PS51784">
    <property type="entry name" value="EXOI_SH3"/>
    <property type="match status" value="1"/>
</dbReference>
<keyword evidence="9 15" id="KW-0460">Magnesium</keyword>
<dbReference type="GO" id="GO:0008310">
    <property type="term" value="F:single-stranded DNA 3'-5' DNA exonuclease activity"/>
    <property type="evidence" value="ECO:0007669"/>
    <property type="project" value="UniProtKB-EC"/>
</dbReference>
<evidence type="ECO:0000256" key="12">
    <source>
        <dbReference type="ARBA" id="ARBA00046792"/>
    </source>
</evidence>
<dbReference type="EC" id="3.1.11.1" evidence="2 13"/>
<protein>
    <recommendedName>
        <fullName evidence="3 13">Exodeoxyribonuclease I</fullName>
        <ecNumber evidence="2 13">3.1.11.1</ecNumber>
    </recommendedName>
</protein>
<dbReference type="Pfam" id="PF26016">
    <property type="entry name" value="ExoI_C"/>
    <property type="match status" value="1"/>
</dbReference>
<evidence type="ECO:0000256" key="11">
    <source>
        <dbReference type="ARBA" id="ARBA00023204"/>
    </source>
</evidence>
<dbReference type="InterPro" id="IPR013520">
    <property type="entry name" value="Ribonucl_H"/>
</dbReference>
<feature type="domain" description="ExoI C-terminal" evidence="17">
    <location>
        <begin position="361"/>
        <end position="482"/>
    </location>
</feature>
<gene>
    <name evidence="18" type="primary">sbcB</name>
    <name evidence="18" type="ORF">EHSB41UT_01434</name>
</gene>
<feature type="binding site" evidence="15">
    <location>
        <position position="180"/>
    </location>
    <ligand>
        <name>Mg(2+)</name>
        <dbReference type="ChEBI" id="CHEBI:18420"/>
        <label>2</label>
    </ligand>
</feature>
<evidence type="ECO:0000256" key="2">
    <source>
        <dbReference type="ARBA" id="ARBA00012108"/>
    </source>
</evidence>
<comment type="cofactor">
    <cofactor evidence="15">
        <name>Mg(2+)</name>
        <dbReference type="ChEBI" id="CHEBI:18420"/>
    </cofactor>
    <text evidence="15">Binds 2 Mg(2+) ions per monomer.</text>
</comment>
<evidence type="ECO:0000313" key="18">
    <source>
        <dbReference type="EMBL" id="SMA42462.1"/>
    </source>
</evidence>
<comment type="subunit">
    <text evidence="12">Monomer. Interacts with ssb (via C-terminus); this interaction stimulates the exonuclease activity by recruiting the enzyme to its substrate.</text>
</comment>
<dbReference type="InterPro" id="IPR058561">
    <property type="entry name" value="Exonuc_1_C"/>
</dbReference>
<dbReference type="FunFam" id="1.20.1280.70:FF:000001">
    <property type="entry name" value="Exodeoxyribonuclease I"/>
    <property type="match status" value="1"/>
</dbReference>
<evidence type="ECO:0000259" key="16">
    <source>
        <dbReference type="PROSITE" id="PS51784"/>
    </source>
</evidence>
<evidence type="ECO:0000313" key="19">
    <source>
        <dbReference type="Proteomes" id="UP000196573"/>
    </source>
</evidence>
<keyword evidence="11 13" id="KW-0234">DNA repair</keyword>
<dbReference type="InterPro" id="IPR022894">
    <property type="entry name" value="Oligoribonuclease"/>
</dbReference>
<dbReference type="GO" id="GO:0000175">
    <property type="term" value="F:3'-5'-RNA exonuclease activity"/>
    <property type="evidence" value="ECO:0007669"/>
    <property type="project" value="InterPro"/>
</dbReference>
<keyword evidence="19" id="KW-1185">Reference proteome</keyword>
<accession>A0A1X7AHW3</accession>
<dbReference type="InterPro" id="IPR013620">
    <property type="entry name" value="Exonuc_1_SH3"/>
</dbReference>
<dbReference type="Pfam" id="PF08411">
    <property type="entry name" value="ExoI_SH3"/>
    <property type="match status" value="1"/>
</dbReference>
<dbReference type="EMBL" id="FWPT01000003">
    <property type="protein sequence ID" value="SMA42462.1"/>
    <property type="molecule type" value="Genomic_DNA"/>
</dbReference>
<evidence type="ECO:0000259" key="17">
    <source>
        <dbReference type="PROSITE" id="PS51785"/>
    </source>
</evidence>
<dbReference type="InterPro" id="IPR036397">
    <property type="entry name" value="RNaseH_sf"/>
</dbReference>
<dbReference type="GO" id="GO:0006281">
    <property type="term" value="P:DNA repair"/>
    <property type="evidence" value="ECO:0007669"/>
    <property type="project" value="UniProtKB-KW"/>
</dbReference>
<feature type="binding site" evidence="15">
    <location>
        <position position="11"/>
    </location>
    <ligand>
        <name>Mg(2+)</name>
        <dbReference type="ChEBI" id="CHEBI:18420"/>
        <label>2</label>
    </ligand>
</feature>
<dbReference type="PANTHER" id="PTHR11046">
    <property type="entry name" value="OLIGORIBONUCLEASE, MITOCHONDRIAL"/>
    <property type="match status" value="1"/>
</dbReference>
<evidence type="ECO:0000256" key="15">
    <source>
        <dbReference type="PIRSR" id="PIRSR000977-2"/>
    </source>
</evidence>
<dbReference type="NCBIfam" id="NF008746">
    <property type="entry name" value="PRK11779.1"/>
    <property type="match status" value="1"/>
</dbReference>
<dbReference type="InterPro" id="IPR034747">
    <property type="entry name" value="EXOI_SH3"/>
</dbReference>
<proteinExistence type="predicted"/>
<sequence length="488" mass="55928">MAQSFYFYDYETWGTDPARDWPAQFAGIRTNANFEEIDEPLNLFCRLPAGQLPHPEACLVTGLTPDDVNSKGICEAEFIRQINEQFSRPNTCVLGYNSIRFDDEVTRYSLYRNFNDPYAREWQNGCSRWDLIDVVRLCAALRPDGINWPKREDGTNSFRLEELTAANGITHAQAHDAVSDVRATIALARLLREKQPKLFQYALDHRLKNKAGELLDTISSQPKAVLHISGMFPASRHCLAVVVPLAAHPTNKNEVIVYDLAESPEELLRLSAEDIKERLYTTRLELEEKGLTRVALKTVRLNRCPILLPKSLIKSPEEQERLGVDMSLCEQNYRMIFGDGQLLANLRRKLMTVFSGGERAFDSDPDCQLYGGFFSNDDKRLIDTVRTTRVDQLASLSLPFRDGRLEEMLFRYRARNWPESLTDEERGDWQIFCRERVLKGSGGQSRLLPDYLNHLNVLIAQEENAHKRQVLADLKRFVEGQLQQLEVS</sequence>
<evidence type="ECO:0000256" key="8">
    <source>
        <dbReference type="ARBA" id="ARBA00022839"/>
    </source>
</evidence>
<feature type="binding site" evidence="14">
    <location>
        <position position="11"/>
    </location>
    <ligand>
        <name>substrate</name>
    </ligand>
</feature>